<dbReference type="Pfam" id="PF04055">
    <property type="entry name" value="Radical_SAM"/>
    <property type="match status" value="1"/>
</dbReference>
<dbReference type="PANTHER" id="PTHR13932:SF5">
    <property type="entry name" value="RADICAL S-ADENOSYL METHIONINE DOMAIN-CONTAINING PROTEIN 1, MITOCHONDRIAL"/>
    <property type="match status" value="1"/>
</dbReference>
<dbReference type="PANTHER" id="PTHR13932">
    <property type="entry name" value="COPROPORPHYRINIGEN III OXIDASE"/>
    <property type="match status" value="1"/>
</dbReference>
<dbReference type="SMART" id="SM00729">
    <property type="entry name" value="Elp3"/>
    <property type="match status" value="1"/>
</dbReference>
<dbReference type="RefSeq" id="WP_109605016.1">
    <property type="nucleotide sequence ID" value="NZ_JAMHJO010000002.1"/>
</dbReference>
<dbReference type="GO" id="GO:0006779">
    <property type="term" value="P:porphyrin-containing compound biosynthetic process"/>
    <property type="evidence" value="ECO:0007669"/>
    <property type="project" value="TreeGrafter"/>
</dbReference>
<name>A0AA45C6I9_9BACT</name>
<dbReference type="EMBL" id="QGGI01000010">
    <property type="protein sequence ID" value="PWJ92098.1"/>
    <property type="molecule type" value="Genomic_DNA"/>
</dbReference>
<dbReference type="PROSITE" id="PS51918">
    <property type="entry name" value="RADICAL_SAM"/>
    <property type="match status" value="1"/>
</dbReference>
<protein>
    <submittedName>
        <fullName evidence="2">Anaerobic coproporphyrinogen III oxidase</fullName>
    </submittedName>
</protein>
<dbReference type="GO" id="GO:0051539">
    <property type="term" value="F:4 iron, 4 sulfur cluster binding"/>
    <property type="evidence" value="ECO:0007669"/>
    <property type="project" value="TreeGrafter"/>
</dbReference>
<evidence type="ECO:0000313" key="3">
    <source>
        <dbReference type="Proteomes" id="UP000245921"/>
    </source>
</evidence>
<dbReference type="Proteomes" id="UP000245921">
    <property type="component" value="Unassembled WGS sequence"/>
</dbReference>
<keyword evidence="3" id="KW-1185">Reference proteome</keyword>
<dbReference type="InterPro" id="IPR058240">
    <property type="entry name" value="rSAM_sf"/>
</dbReference>
<dbReference type="SFLD" id="SFLDS00029">
    <property type="entry name" value="Radical_SAM"/>
    <property type="match status" value="1"/>
</dbReference>
<dbReference type="InterPro" id="IPR007197">
    <property type="entry name" value="rSAM"/>
</dbReference>
<dbReference type="CDD" id="cd01335">
    <property type="entry name" value="Radical_SAM"/>
    <property type="match status" value="1"/>
</dbReference>
<organism evidence="2 3">
    <name type="scientific">Oceanotoga teriensis</name>
    <dbReference type="NCBI Taxonomy" id="515440"/>
    <lineage>
        <taxon>Bacteria</taxon>
        <taxon>Thermotogati</taxon>
        <taxon>Thermotogota</taxon>
        <taxon>Thermotogae</taxon>
        <taxon>Petrotogales</taxon>
        <taxon>Petrotogaceae</taxon>
        <taxon>Oceanotoga</taxon>
    </lineage>
</organism>
<dbReference type="InterPro" id="IPR034505">
    <property type="entry name" value="Coproporphyrinogen-III_oxidase"/>
</dbReference>
<dbReference type="AlphaFoldDB" id="A0AA45C6I9"/>
<dbReference type="GO" id="GO:0005737">
    <property type="term" value="C:cytoplasm"/>
    <property type="evidence" value="ECO:0007669"/>
    <property type="project" value="TreeGrafter"/>
</dbReference>
<gene>
    <name evidence="2" type="ORF">C7380_11091</name>
</gene>
<evidence type="ECO:0000259" key="1">
    <source>
        <dbReference type="PROSITE" id="PS51918"/>
    </source>
</evidence>
<dbReference type="GO" id="GO:0003824">
    <property type="term" value="F:catalytic activity"/>
    <property type="evidence" value="ECO:0007669"/>
    <property type="project" value="InterPro"/>
</dbReference>
<sequence length="420" mass="49685">MFESRYRSHHDSGRALKDILEPYIESKRLTKKDFEEVMDSYPKNDKRVLYVHTPYCDKLCTFCNLNRKLLQNGMEQYTNYIVSEFERIGKTEYIKSKPFDALYFGGGTPTTYSESEMDKLLNSLTKNLKYSEDYEFTFETTLHNLTDEKLKIMQNYGVNRLSIGIQTFSDRGRKLLNRTYDQKEILKRLNHLRDIFDGHMCIDIIYAYPDQTEEEVINDAKLTCEVMADSASFYSLMIQPGSALASMIENGKFKFERTNEWEINLHNKFLENINNNYEILELSKIRRKNRDRYRYITLRYDNADTFPVGIGAGGNVANMGVFNMSPEMQFYSYTDEISKKYNKILGHMQYAKYDLKYFENEISEYSMDLLEKRLKEYVKNDYAFEDENKYVLTNEGLFWGNNIAVDLLGLIIKNEFEFNK</sequence>
<comment type="caution">
    <text evidence="2">The sequence shown here is derived from an EMBL/GenBank/DDBJ whole genome shotgun (WGS) entry which is preliminary data.</text>
</comment>
<dbReference type="Gene3D" id="3.80.30.20">
    <property type="entry name" value="tm_1862 like domain"/>
    <property type="match status" value="1"/>
</dbReference>
<feature type="domain" description="Radical SAM core" evidence="1">
    <location>
        <begin position="41"/>
        <end position="274"/>
    </location>
</feature>
<evidence type="ECO:0000313" key="2">
    <source>
        <dbReference type="EMBL" id="PWJ92098.1"/>
    </source>
</evidence>
<dbReference type="SFLD" id="SFLDG01082">
    <property type="entry name" value="B12-binding_domain_containing"/>
    <property type="match status" value="1"/>
</dbReference>
<dbReference type="InterPro" id="IPR006638">
    <property type="entry name" value="Elp3/MiaA/NifB-like_rSAM"/>
</dbReference>
<dbReference type="SUPFAM" id="SSF102114">
    <property type="entry name" value="Radical SAM enzymes"/>
    <property type="match status" value="1"/>
</dbReference>
<proteinExistence type="predicted"/>
<reference evidence="2 3" key="1">
    <citation type="submission" date="2018-05" db="EMBL/GenBank/DDBJ databases">
        <title>Genomic Encyclopedia of Type Strains, Phase IV (KMG-IV): sequencing the most valuable type-strain genomes for metagenomic binning, comparative biology and taxonomic classification.</title>
        <authorList>
            <person name="Goeker M."/>
        </authorList>
    </citation>
    <scope>NUCLEOTIDE SEQUENCE [LARGE SCALE GENOMIC DNA]</scope>
    <source>
        <strain evidence="2 3">DSM 24906</strain>
    </source>
</reference>
<dbReference type="SFLD" id="SFLDG01065">
    <property type="entry name" value="anaerobic_coproporphyrinogen-I"/>
    <property type="match status" value="1"/>
</dbReference>
<dbReference type="InterPro" id="IPR023404">
    <property type="entry name" value="rSAM_horseshoe"/>
</dbReference>
<accession>A0AA45C6I9</accession>